<dbReference type="InterPro" id="IPR001497">
    <property type="entry name" value="MethylDNA_cys_MeTrfase_AS"/>
</dbReference>
<dbReference type="GO" id="GO:0032259">
    <property type="term" value="P:methylation"/>
    <property type="evidence" value="ECO:0007669"/>
    <property type="project" value="UniProtKB-KW"/>
</dbReference>
<comment type="catalytic activity">
    <reaction evidence="6">
        <text>a 6-O-methyl-2'-deoxyguanosine in DNA + L-cysteinyl-[protein] = S-methyl-L-cysteinyl-[protein] + a 2'-deoxyguanosine in DNA</text>
        <dbReference type="Rhea" id="RHEA:24000"/>
        <dbReference type="Rhea" id="RHEA-COMP:10131"/>
        <dbReference type="Rhea" id="RHEA-COMP:10132"/>
        <dbReference type="Rhea" id="RHEA-COMP:11367"/>
        <dbReference type="Rhea" id="RHEA-COMP:11368"/>
        <dbReference type="ChEBI" id="CHEBI:29950"/>
        <dbReference type="ChEBI" id="CHEBI:82612"/>
        <dbReference type="ChEBI" id="CHEBI:85445"/>
        <dbReference type="ChEBI" id="CHEBI:85448"/>
        <dbReference type="EC" id="2.1.1.63"/>
    </reaction>
</comment>
<evidence type="ECO:0000256" key="2">
    <source>
        <dbReference type="ARBA" id="ARBA00022603"/>
    </source>
</evidence>
<feature type="domain" description="Methylated-DNA-[protein]-cysteine S-methyltransferase DNA binding" evidence="7">
    <location>
        <begin position="100"/>
        <end position="181"/>
    </location>
</feature>
<accession>A0ABQ6AZE6</accession>
<dbReference type="SUPFAM" id="SSF53155">
    <property type="entry name" value="Methylated DNA-protein cysteine methyltransferase domain"/>
    <property type="match status" value="1"/>
</dbReference>
<evidence type="ECO:0000259" key="7">
    <source>
        <dbReference type="Pfam" id="PF01035"/>
    </source>
</evidence>
<dbReference type="PANTHER" id="PTHR10815">
    <property type="entry name" value="METHYLATED-DNA--PROTEIN-CYSTEINE METHYLTRANSFERASE"/>
    <property type="match status" value="1"/>
</dbReference>
<gene>
    <name evidence="8" type="ORF">GCM10007857_23520</name>
</gene>
<organism evidence="8 9">
    <name type="scientific">Bradyrhizobium iriomotense</name>
    <dbReference type="NCBI Taxonomy" id="441950"/>
    <lineage>
        <taxon>Bacteria</taxon>
        <taxon>Pseudomonadati</taxon>
        <taxon>Pseudomonadota</taxon>
        <taxon>Alphaproteobacteria</taxon>
        <taxon>Hyphomicrobiales</taxon>
        <taxon>Nitrobacteraceae</taxon>
        <taxon>Bradyrhizobium</taxon>
    </lineage>
</organism>
<keyword evidence="9" id="KW-1185">Reference proteome</keyword>
<evidence type="ECO:0000313" key="8">
    <source>
        <dbReference type="EMBL" id="GLR85641.1"/>
    </source>
</evidence>
<evidence type="ECO:0000256" key="1">
    <source>
        <dbReference type="ARBA" id="ARBA00001286"/>
    </source>
</evidence>
<dbReference type="NCBIfam" id="TIGR00589">
    <property type="entry name" value="ogt"/>
    <property type="match status" value="1"/>
</dbReference>
<keyword evidence="3" id="KW-0808">Transferase</keyword>
<evidence type="ECO:0000256" key="6">
    <source>
        <dbReference type="ARBA" id="ARBA00049348"/>
    </source>
</evidence>
<evidence type="ECO:0000313" key="9">
    <source>
        <dbReference type="Proteomes" id="UP001156905"/>
    </source>
</evidence>
<name>A0ABQ6AZE6_9BRAD</name>
<dbReference type="Proteomes" id="UP001156905">
    <property type="component" value="Unassembled WGS sequence"/>
</dbReference>
<dbReference type="SUPFAM" id="SSF46767">
    <property type="entry name" value="Methylated DNA-protein cysteine methyltransferase, C-terminal domain"/>
    <property type="match status" value="1"/>
</dbReference>
<dbReference type="Gene3D" id="3.30.160.70">
    <property type="entry name" value="Methylated DNA-protein cysteine methyltransferase domain"/>
    <property type="match status" value="1"/>
</dbReference>
<keyword evidence="5" id="KW-0234">DNA repair</keyword>
<dbReference type="Pfam" id="PF01035">
    <property type="entry name" value="DNA_binding_1"/>
    <property type="match status" value="1"/>
</dbReference>
<evidence type="ECO:0000256" key="5">
    <source>
        <dbReference type="ARBA" id="ARBA00023204"/>
    </source>
</evidence>
<dbReference type="InterPro" id="IPR036217">
    <property type="entry name" value="MethylDNA_cys_MeTrfase_DNAb"/>
</dbReference>
<reference evidence="9" key="1">
    <citation type="journal article" date="2019" name="Int. J. Syst. Evol. Microbiol.">
        <title>The Global Catalogue of Microorganisms (GCM) 10K type strain sequencing project: providing services to taxonomists for standard genome sequencing and annotation.</title>
        <authorList>
            <consortium name="The Broad Institute Genomics Platform"/>
            <consortium name="The Broad Institute Genome Sequencing Center for Infectious Disease"/>
            <person name="Wu L."/>
            <person name="Ma J."/>
        </authorList>
    </citation>
    <scope>NUCLEOTIDE SEQUENCE [LARGE SCALE GENOMIC DNA]</scope>
    <source>
        <strain evidence="9">NBRC 102520</strain>
    </source>
</reference>
<evidence type="ECO:0000256" key="4">
    <source>
        <dbReference type="ARBA" id="ARBA00022763"/>
    </source>
</evidence>
<dbReference type="PROSITE" id="PS00374">
    <property type="entry name" value="MGMT"/>
    <property type="match status" value="1"/>
</dbReference>
<keyword evidence="2 8" id="KW-0489">Methyltransferase</keyword>
<dbReference type="InterPro" id="IPR036388">
    <property type="entry name" value="WH-like_DNA-bd_sf"/>
</dbReference>
<dbReference type="EMBL" id="BSOW01000007">
    <property type="protein sequence ID" value="GLR85641.1"/>
    <property type="molecule type" value="Genomic_DNA"/>
</dbReference>
<dbReference type="InterPro" id="IPR014048">
    <property type="entry name" value="MethylDNA_cys_MeTrfase_DNA-bd"/>
</dbReference>
<dbReference type="InterPro" id="IPR036631">
    <property type="entry name" value="MGMT_N_sf"/>
</dbReference>
<evidence type="ECO:0000256" key="3">
    <source>
        <dbReference type="ARBA" id="ARBA00022679"/>
    </source>
</evidence>
<sequence>MGKDVHEWGVHMVGRSYTIFDTAIGRCGIVWSGAGIVAVQLPEARELDTRRRIFQVHPEAREQRPSGNTELAIEAIAAFLHGDAADVPDISLDMSGVPGFNRRVYDFTRAIPRGATRTYGEIAKALGASGALHSVAQAIGKNPFMIIVPCHRVLEVGNYADRISPYGGVISKRRLLSLEGAHPVASKTLFEVLLPVAPPRVQT</sequence>
<dbReference type="GO" id="GO:0008168">
    <property type="term" value="F:methyltransferase activity"/>
    <property type="evidence" value="ECO:0007669"/>
    <property type="project" value="UniProtKB-KW"/>
</dbReference>
<dbReference type="PANTHER" id="PTHR10815:SF5">
    <property type="entry name" value="METHYLATED-DNA--PROTEIN-CYSTEINE METHYLTRANSFERASE"/>
    <property type="match status" value="1"/>
</dbReference>
<comment type="catalytic activity">
    <reaction evidence="1">
        <text>a 4-O-methyl-thymidine in DNA + L-cysteinyl-[protein] = a thymidine in DNA + S-methyl-L-cysteinyl-[protein]</text>
        <dbReference type="Rhea" id="RHEA:53428"/>
        <dbReference type="Rhea" id="RHEA-COMP:10131"/>
        <dbReference type="Rhea" id="RHEA-COMP:10132"/>
        <dbReference type="Rhea" id="RHEA-COMP:13555"/>
        <dbReference type="Rhea" id="RHEA-COMP:13556"/>
        <dbReference type="ChEBI" id="CHEBI:29950"/>
        <dbReference type="ChEBI" id="CHEBI:82612"/>
        <dbReference type="ChEBI" id="CHEBI:137386"/>
        <dbReference type="ChEBI" id="CHEBI:137387"/>
        <dbReference type="EC" id="2.1.1.63"/>
    </reaction>
</comment>
<dbReference type="CDD" id="cd06445">
    <property type="entry name" value="ATase"/>
    <property type="match status" value="1"/>
</dbReference>
<keyword evidence="4" id="KW-0227">DNA damage</keyword>
<protein>
    <submittedName>
        <fullName evidence="8">Methylated-DNA--protein-cysteine methyltransferase</fullName>
    </submittedName>
</protein>
<dbReference type="Gene3D" id="1.10.10.10">
    <property type="entry name" value="Winged helix-like DNA-binding domain superfamily/Winged helix DNA-binding domain"/>
    <property type="match status" value="1"/>
</dbReference>
<proteinExistence type="predicted"/>
<comment type="caution">
    <text evidence="8">The sequence shown here is derived from an EMBL/GenBank/DDBJ whole genome shotgun (WGS) entry which is preliminary data.</text>
</comment>